<name>A0A6A4RX53_SCOMX</name>
<dbReference type="SMART" id="SM00409">
    <property type="entry name" value="IG"/>
    <property type="match status" value="2"/>
</dbReference>
<evidence type="ECO:0000313" key="2">
    <source>
        <dbReference type="EMBL" id="KAF0023034.1"/>
    </source>
</evidence>
<dbReference type="SMART" id="SM00408">
    <property type="entry name" value="IGc2"/>
    <property type="match status" value="2"/>
</dbReference>
<feature type="domain" description="Ig-like" evidence="1">
    <location>
        <begin position="1"/>
        <end position="109"/>
    </location>
</feature>
<dbReference type="PANTHER" id="PTHR15317">
    <property type="entry name" value="T-CELL SURFACE PROTEIN TACTILE"/>
    <property type="match status" value="1"/>
</dbReference>
<dbReference type="InterPro" id="IPR042381">
    <property type="entry name" value="CD96"/>
</dbReference>
<dbReference type="Proteomes" id="UP000438429">
    <property type="component" value="Unassembled WGS sequence"/>
</dbReference>
<dbReference type="AlphaFoldDB" id="A0A6A4RX53"/>
<dbReference type="EMBL" id="VEVO01000023">
    <property type="protein sequence ID" value="KAF0023034.1"/>
    <property type="molecule type" value="Genomic_DNA"/>
</dbReference>
<dbReference type="InterPro" id="IPR003599">
    <property type="entry name" value="Ig_sub"/>
</dbReference>
<dbReference type="InterPro" id="IPR007110">
    <property type="entry name" value="Ig-like_dom"/>
</dbReference>
<protein>
    <recommendedName>
        <fullName evidence="1">Ig-like domain-containing protein</fullName>
    </recommendedName>
</protein>
<dbReference type="InterPro" id="IPR013106">
    <property type="entry name" value="Ig_V-set"/>
</dbReference>
<dbReference type="GO" id="GO:0007160">
    <property type="term" value="P:cell-matrix adhesion"/>
    <property type="evidence" value="ECO:0007669"/>
    <property type="project" value="TreeGrafter"/>
</dbReference>
<accession>A0A6A4RX53</accession>
<evidence type="ECO:0000259" key="1">
    <source>
        <dbReference type="PROSITE" id="PS50835"/>
    </source>
</evidence>
<reference evidence="2 3" key="1">
    <citation type="submission" date="2019-06" db="EMBL/GenBank/DDBJ databases">
        <title>Draft genomes of female and male turbot (Scophthalmus maximus).</title>
        <authorList>
            <person name="Xu H."/>
            <person name="Xu X.-W."/>
            <person name="Shao C."/>
            <person name="Chen S."/>
        </authorList>
    </citation>
    <scope>NUCLEOTIDE SEQUENCE [LARGE SCALE GENOMIC DNA]</scope>
    <source>
        <strain evidence="2">Ysfricsl-2016a</strain>
        <tissue evidence="2">Blood</tissue>
    </source>
</reference>
<dbReference type="Pfam" id="PF07686">
    <property type="entry name" value="V-set"/>
    <property type="match status" value="1"/>
</dbReference>
<dbReference type="PANTHER" id="PTHR15317:SF1">
    <property type="entry name" value="T-CELL SURFACE PROTEIN TACTILE"/>
    <property type="match status" value="1"/>
</dbReference>
<gene>
    <name evidence="2" type="ORF">F2P81_025015</name>
</gene>
<dbReference type="InterPro" id="IPR036179">
    <property type="entry name" value="Ig-like_dom_sf"/>
</dbReference>
<evidence type="ECO:0000313" key="3">
    <source>
        <dbReference type="Proteomes" id="UP000438429"/>
    </source>
</evidence>
<dbReference type="InterPro" id="IPR003598">
    <property type="entry name" value="Ig_sub2"/>
</dbReference>
<organism evidence="2 3">
    <name type="scientific">Scophthalmus maximus</name>
    <name type="common">Turbot</name>
    <name type="synonym">Psetta maxima</name>
    <dbReference type="NCBI Taxonomy" id="52904"/>
    <lineage>
        <taxon>Eukaryota</taxon>
        <taxon>Metazoa</taxon>
        <taxon>Chordata</taxon>
        <taxon>Craniata</taxon>
        <taxon>Vertebrata</taxon>
        <taxon>Euteleostomi</taxon>
        <taxon>Actinopterygii</taxon>
        <taxon>Neopterygii</taxon>
        <taxon>Teleostei</taxon>
        <taxon>Neoteleostei</taxon>
        <taxon>Acanthomorphata</taxon>
        <taxon>Carangaria</taxon>
        <taxon>Pleuronectiformes</taxon>
        <taxon>Pleuronectoidei</taxon>
        <taxon>Scophthalmidae</taxon>
        <taxon>Scophthalmus</taxon>
    </lineage>
</organism>
<dbReference type="Pfam" id="PF13895">
    <property type="entry name" value="Ig_2"/>
    <property type="match status" value="1"/>
</dbReference>
<dbReference type="PROSITE" id="PS50835">
    <property type="entry name" value="IG_LIKE"/>
    <property type="match status" value="1"/>
</dbReference>
<dbReference type="SUPFAM" id="SSF48726">
    <property type="entry name" value="Immunoglobulin"/>
    <property type="match status" value="2"/>
</dbReference>
<comment type="caution">
    <text evidence="2">The sequence shown here is derived from an EMBL/GenBank/DDBJ whole genome shotgun (WGS) entry which is preliminary data.</text>
</comment>
<sequence length="242" mass="27231">MAHYETTEAAVGQNVTLLCTVKHHPRLRIVSIEWRKNMIGNPKLALFSQGHGVHLFWPNVTIDIEKNHANKSTGSYLHLLEVKKWDGGIYICDVATFPFGSIRRETELKIKDAVELMCDVGQSVDIRNGENVTIRCRASPQAQYRWTKNMELVSETESLELLWVTDAHAGVYTLTVDIGKESMHKEFTITVQTATTGLQTVTLHADTACVVYRLLCDGIKTIKLCGVSFTRHLQPSRTTHLV</sequence>
<dbReference type="Gene3D" id="2.60.40.10">
    <property type="entry name" value="Immunoglobulins"/>
    <property type="match status" value="2"/>
</dbReference>
<dbReference type="InterPro" id="IPR013783">
    <property type="entry name" value="Ig-like_fold"/>
</dbReference>
<dbReference type="GO" id="GO:0006954">
    <property type="term" value="P:inflammatory response"/>
    <property type="evidence" value="ECO:0007669"/>
    <property type="project" value="TreeGrafter"/>
</dbReference>
<proteinExistence type="predicted"/>